<accession>A0A5B1LJU1</accession>
<dbReference type="CDD" id="cd01949">
    <property type="entry name" value="GGDEF"/>
    <property type="match status" value="1"/>
</dbReference>
<dbReference type="PANTHER" id="PTHR44757">
    <property type="entry name" value="DIGUANYLATE CYCLASE DGCP"/>
    <property type="match status" value="1"/>
</dbReference>
<dbReference type="InterPro" id="IPR035919">
    <property type="entry name" value="EAL_sf"/>
</dbReference>
<reference evidence="6 7" key="2">
    <citation type="submission" date="2019-09" db="EMBL/GenBank/DDBJ databases">
        <authorList>
            <person name="Jin C."/>
        </authorList>
    </citation>
    <scope>NUCLEOTIDE SEQUENCE [LARGE SCALE GENOMIC DNA]</scope>
    <source>
        <strain evidence="6 7">BN130099</strain>
    </source>
</reference>
<dbReference type="InterPro" id="IPR000700">
    <property type="entry name" value="PAS-assoc_C"/>
</dbReference>
<dbReference type="PROSITE" id="PS50887">
    <property type="entry name" value="GGDEF"/>
    <property type="match status" value="1"/>
</dbReference>
<keyword evidence="7" id="KW-1185">Reference proteome</keyword>
<dbReference type="InterPro" id="IPR052155">
    <property type="entry name" value="Biofilm_reg_signaling"/>
</dbReference>
<dbReference type="Gene3D" id="3.30.450.20">
    <property type="entry name" value="PAS domain"/>
    <property type="match status" value="2"/>
</dbReference>
<dbReference type="Pfam" id="PF00990">
    <property type="entry name" value="GGDEF"/>
    <property type="match status" value="1"/>
</dbReference>
<dbReference type="Proteomes" id="UP000325003">
    <property type="component" value="Unassembled WGS sequence"/>
</dbReference>
<dbReference type="NCBIfam" id="TIGR00254">
    <property type="entry name" value="GGDEF"/>
    <property type="match status" value="1"/>
</dbReference>
<evidence type="ECO:0000259" key="4">
    <source>
        <dbReference type="PROSITE" id="PS50883"/>
    </source>
</evidence>
<dbReference type="SUPFAM" id="SSF55073">
    <property type="entry name" value="Nucleotide cyclase"/>
    <property type="match status" value="1"/>
</dbReference>
<dbReference type="EMBL" id="VUJV01000001">
    <property type="protein sequence ID" value="KAA1420981.1"/>
    <property type="molecule type" value="Genomic_DNA"/>
</dbReference>
<dbReference type="PANTHER" id="PTHR44757:SF2">
    <property type="entry name" value="BIOFILM ARCHITECTURE MAINTENANCE PROTEIN MBAA"/>
    <property type="match status" value="1"/>
</dbReference>
<dbReference type="SUPFAM" id="SSF55785">
    <property type="entry name" value="PYP-like sensor domain (PAS domain)"/>
    <property type="match status" value="1"/>
</dbReference>
<dbReference type="Pfam" id="PF13426">
    <property type="entry name" value="PAS_9"/>
    <property type="match status" value="1"/>
</dbReference>
<feature type="region of interest" description="Disordered" evidence="1">
    <location>
        <begin position="57"/>
        <end position="79"/>
    </location>
</feature>
<evidence type="ECO:0000259" key="5">
    <source>
        <dbReference type="PROSITE" id="PS50887"/>
    </source>
</evidence>
<dbReference type="InterPro" id="IPR013656">
    <property type="entry name" value="PAS_4"/>
</dbReference>
<dbReference type="SMART" id="SM00267">
    <property type="entry name" value="GGDEF"/>
    <property type="match status" value="1"/>
</dbReference>
<evidence type="ECO:0000259" key="3">
    <source>
        <dbReference type="PROSITE" id="PS50113"/>
    </source>
</evidence>
<dbReference type="InterPro" id="IPR043128">
    <property type="entry name" value="Rev_trsase/Diguanyl_cyclase"/>
</dbReference>
<dbReference type="InterPro" id="IPR001633">
    <property type="entry name" value="EAL_dom"/>
</dbReference>
<sequence>MDRSGCTTGPSARPSTRHRDSDAVATAATWRGHPPVTSCCSSPSAAAWATRWSRSVSTGPRQNAAHHEPGLSIGSASTTWTGVADDRQRSDLLAERVAAAGWTFVGVPEDLSPSDLSWDGPRSMGIDGGAYPWSGLTSNGGVRRSPPTTDGSGARMTASATSPVDDARSRTSGREPRGVVAAVFHAAAAEPDVALLVVEPDKAKEPIILWTNPRTSELLGVASSDLVGEPLAQFVKGPDGVSLSTMLRRERRMTTSGTARTAVGETVACRVSATPAPDGRLWTLQVHHAHSDLELALRASADAHEYRFKVLAERSPVPTMMSEQGMRLGHANDALCALLGVTADKLVGTGWLDHAHRDDLERITQTVVAVLAGQEREIQARFVDADRRIHYTDMRFTPLHTPGAGDGFMATLEDVTERRAFEEQLNFQATHDSLTGLPRRSKLWDHITAAMADPAAGLACMFLDLDNFKMVNDTLGHKAGDALLVEIAHRLTGSLRPGDLVARFGGDEFVVVCGTGSLDAALEVADRIMRVLSDPVVLDGVEIHPRGSIGVVLRGPDHHTADDLIRDCDIAMYQAKSRGKGRIMVLDEGARNAVRESLTLVSDLRQAIDERQITLCYQPIMRYEGSTPVLASVEALARWHHPERGPIPADVFVRLAEEHGLVHDLGELVLDRACEALAEWQHVLGPLAPPRMNVNLSALQMSDYLLVQTVKRTLRRRGLRPDQLCLEITESALMKDPDAASTILTQLREHGVQVAIDDFGTGYSSLAYLRKLPVNYLKVDRSFVAELQDGHTAVAMAVISLAHSLGIGVVAEGVETASQMQILESMDCSLLQGFGLSQPLDEPDFVDWCRSGCPVWEGDTS</sequence>
<reference evidence="6 7" key="1">
    <citation type="submission" date="2019-09" db="EMBL/GenBank/DDBJ databases">
        <title>Nocardioides panacisoli sp. nov., isolated from the soil of a ginseng field.</title>
        <authorList>
            <person name="Cho C."/>
        </authorList>
    </citation>
    <scope>NUCLEOTIDE SEQUENCE [LARGE SCALE GENOMIC DNA]</scope>
    <source>
        <strain evidence="6 7">BN130099</strain>
    </source>
</reference>
<dbReference type="Gene3D" id="3.30.70.270">
    <property type="match status" value="1"/>
</dbReference>
<feature type="region of interest" description="Disordered" evidence="1">
    <location>
        <begin position="1"/>
        <end position="24"/>
    </location>
</feature>
<dbReference type="Gene3D" id="3.20.20.450">
    <property type="entry name" value="EAL domain"/>
    <property type="match status" value="1"/>
</dbReference>
<evidence type="ECO:0000259" key="2">
    <source>
        <dbReference type="PROSITE" id="PS50112"/>
    </source>
</evidence>
<proteinExistence type="predicted"/>
<dbReference type="SMART" id="SM00091">
    <property type="entry name" value="PAS"/>
    <property type="match status" value="2"/>
</dbReference>
<dbReference type="SMART" id="SM00052">
    <property type="entry name" value="EAL"/>
    <property type="match status" value="1"/>
</dbReference>
<dbReference type="InterPro" id="IPR029787">
    <property type="entry name" value="Nucleotide_cyclase"/>
</dbReference>
<feature type="domain" description="PAC" evidence="3">
    <location>
        <begin position="376"/>
        <end position="427"/>
    </location>
</feature>
<dbReference type="SUPFAM" id="SSF141868">
    <property type="entry name" value="EAL domain-like"/>
    <property type="match status" value="1"/>
</dbReference>
<evidence type="ECO:0000313" key="7">
    <source>
        <dbReference type="Proteomes" id="UP000325003"/>
    </source>
</evidence>
<dbReference type="PROSITE" id="PS50883">
    <property type="entry name" value="EAL"/>
    <property type="match status" value="1"/>
</dbReference>
<dbReference type="Pfam" id="PF08448">
    <property type="entry name" value="PAS_4"/>
    <property type="match status" value="1"/>
</dbReference>
<gene>
    <name evidence="6" type="ORF">F0U44_01175</name>
</gene>
<dbReference type="PROSITE" id="PS50112">
    <property type="entry name" value="PAS"/>
    <property type="match status" value="1"/>
</dbReference>
<evidence type="ECO:0000256" key="1">
    <source>
        <dbReference type="SAM" id="MobiDB-lite"/>
    </source>
</evidence>
<protein>
    <submittedName>
        <fullName evidence="6">EAL domain-containing protein</fullName>
    </submittedName>
</protein>
<feature type="domain" description="GGDEF" evidence="5">
    <location>
        <begin position="456"/>
        <end position="588"/>
    </location>
</feature>
<dbReference type="InterPro" id="IPR000160">
    <property type="entry name" value="GGDEF_dom"/>
</dbReference>
<feature type="domain" description="EAL" evidence="4">
    <location>
        <begin position="597"/>
        <end position="853"/>
    </location>
</feature>
<feature type="compositionally biased region" description="Basic and acidic residues" evidence="1">
    <location>
        <begin position="165"/>
        <end position="175"/>
    </location>
</feature>
<organism evidence="6 7">
    <name type="scientific">Nocardioides humilatus</name>
    <dbReference type="NCBI Taxonomy" id="2607660"/>
    <lineage>
        <taxon>Bacteria</taxon>
        <taxon>Bacillati</taxon>
        <taxon>Actinomycetota</taxon>
        <taxon>Actinomycetes</taxon>
        <taxon>Propionibacteriales</taxon>
        <taxon>Nocardioidaceae</taxon>
        <taxon>Nocardioides</taxon>
    </lineage>
</organism>
<dbReference type="NCBIfam" id="TIGR00229">
    <property type="entry name" value="sensory_box"/>
    <property type="match status" value="1"/>
</dbReference>
<feature type="region of interest" description="Disordered" evidence="1">
    <location>
        <begin position="135"/>
        <end position="175"/>
    </location>
</feature>
<dbReference type="CDD" id="cd00130">
    <property type="entry name" value="PAS"/>
    <property type="match status" value="1"/>
</dbReference>
<dbReference type="AlphaFoldDB" id="A0A5B1LJU1"/>
<feature type="domain" description="PAS" evidence="2">
    <location>
        <begin position="304"/>
        <end position="374"/>
    </location>
</feature>
<feature type="compositionally biased region" description="Polar residues" evidence="1">
    <location>
        <begin position="1"/>
        <end position="14"/>
    </location>
</feature>
<dbReference type="PROSITE" id="PS50113">
    <property type="entry name" value="PAC"/>
    <property type="match status" value="1"/>
</dbReference>
<comment type="caution">
    <text evidence="6">The sequence shown here is derived from an EMBL/GenBank/DDBJ whole genome shotgun (WGS) entry which is preliminary data.</text>
</comment>
<dbReference type="Pfam" id="PF00563">
    <property type="entry name" value="EAL"/>
    <property type="match status" value="1"/>
</dbReference>
<dbReference type="CDD" id="cd01948">
    <property type="entry name" value="EAL"/>
    <property type="match status" value="1"/>
</dbReference>
<feature type="compositionally biased region" description="Polar residues" evidence="1">
    <location>
        <begin position="135"/>
        <end position="151"/>
    </location>
</feature>
<evidence type="ECO:0000313" key="6">
    <source>
        <dbReference type="EMBL" id="KAA1420981.1"/>
    </source>
</evidence>
<dbReference type="InterPro" id="IPR035965">
    <property type="entry name" value="PAS-like_dom_sf"/>
</dbReference>
<dbReference type="InterPro" id="IPR000014">
    <property type="entry name" value="PAS"/>
</dbReference>
<name>A0A5B1LJU1_9ACTN</name>